<dbReference type="RefSeq" id="WP_394843509.1">
    <property type="nucleotide sequence ID" value="NZ_CP089982.1"/>
</dbReference>
<name>A0ABZ2K2H3_9BACT</name>
<evidence type="ECO:0000313" key="2">
    <source>
        <dbReference type="Proteomes" id="UP001379533"/>
    </source>
</evidence>
<gene>
    <name evidence="1" type="ORF">LZC95_41485</name>
</gene>
<accession>A0ABZ2K2H3</accession>
<evidence type="ECO:0000313" key="1">
    <source>
        <dbReference type="EMBL" id="WXA92910.1"/>
    </source>
</evidence>
<keyword evidence="2" id="KW-1185">Reference proteome</keyword>
<proteinExistence type="predicted"/>
<reference evidence="1 2" key="1">
    <citation type="submission" date="2021-12" db="EMBL/GenBank/DDBJ databases">
        <title>Discovery of the Pendulisporaceae a myxobacterial family with distinct sporulation behavior and unique specialized metabolism.</title>
        <authorList>
            <person name="Garcia R."/>
            <person name="Popoff A."/>
            <person name="Bader C.D."/>
            <person name="Loehr J."/>
            <person name="Walesch S."/>
            <person name="Walt C."/>
            <person name="Boldt J."/>
            <person name="Bunk B."/>
            <person name="Haeckl F.J.F.P.J."/>
            <person name="Gunesch A.P."/>
            <person name="Birkelbach J."/>
            <person name="Nuebel U."/>
            <person name="Pietschmann T."/>
            <person name="Bach T."/>
            <person name="Mueller R."/>
        </authorList>
    </citation>
    <scope>NUCLEOTIDE SEQUENCE [LARGE SCALE GENOMIC DNA]</scope>
    <source>
        <strain evidence="1 2">MSr12523</strain>
    </source>
</reference>
<sequence>MHPFRQFSALLAATSGVVGTLRAARAAGAPWILCTVTHHPGSYYQNIARQWGLEVDDICQLDVAGR</sequence>
<organism evidence="1 2">
    <name type="scientific">Pendulispora brunnea</name>
    <dbReference type="NCBI Taxonomy" id="2905690"/>
    <lineage>
        <taxon>Bacteria</taxon>
        <taxon>Pseudomonadati</taxon>
        <taxon>Myxococcota</taxon>
        <taxon>Myxococcia</taxon>
        <taxon>Myxococcales</taxon>
        <taxon>Sorangiineae</taxon>
        <taxon>Pendulisporaceae</taxon>
        <taxon>Pendulispora</taxon>
    </lineage>
</organism>
<dbReference type="EMBL" id="CP089982">
    <property type="protein sequence ID" value="WXA92910.1"/>
    <property type="molecule type" value="Genomic_DNA"/>
</dbReference>
<protein>
    <submittedName>
        <fullName evidence="1">Uncharacterized protein</fullName>
    </submittedName>
</protein>
<dbReference type="Proteomes" id="UP001379533">
    <property type="component" value="Chromosome"/>
</dbReference>